<dbReference type="EMBL" id="CALNXK010000061">
    <property type="protein sequence ID" value="CAH3138770.1"/>
    <property type="molecule type" value="Genomic_DNA"/>
</dbReference>
<evidence type="ECO:0000256" key="6">
    <source>
        <dbReference type="PIRNR" id="PIRNR000898"/>
    </source>
</evidence>
<evidence type="ECO:0000256" key="3">
    <source>
        <dbReference type="ARBA" id="ARBA00015822"/>
    </source>
</evidence>
<dbReference type="InterPro" id="IPR024927">
    <property type="entry name" value="Acid_PPase"/>
</dbReference>
<dbReference type="SUPFAM" id="SSF56300">
    <property type="entry name" value="Metallo-dependent phosphatases"/>
    <property type="match status" value="1"/>
</dbReference>
<feature type="domain" description="Calcineurin-like phosphoesterase" evidence="8">
    <location>
        <begin position="28"/>
        <end position="237"/>
    </location>
</feature>
<evidence type="ECO:0000256" key="7">
    <source>
        <dbReference type="SAM" id="SignalP"/>
    </source>
</evidence>
<feature type="signal peptide" evidence="7">
    <location>
        <begin position="1"/>
        <end position="25"/>
    </location>
</feature>
<dbReference type="EC" id="3.1.3.2" evidence="2 6"/>
<keyword evidence="5 6" id="KW-0378">Hydrolase</keyword>
<accession>A0ABN8P9G0</accession>
<dbReference type="InterPro" id="IPR029052">
    <property type="entry name" value="Metallo-depent_PP-like"/>
</dbReference>
<protein>
    <recommendedName>
        <fullName evidence="3 6">Tartrate-resistant acid phosphatase type 5</fullName>
        <ecNumber evidence="2 6">3.1.3.2</ecNumber>
    </recommendedName>
</protein>
<evidence type="ECO:0000256" key="1">
    <source>
        <dbReference type="ARBA" id="ARBA00000032"/>
    </source>
</evidence>
<proteinExistence type="predicted"/>
<keyword evidence="6" id="KW-0408">Iron</keyword>
<dbReference type="Proteomes" id="UP001159405">
    <property type="component" value="Unassembled WGS sequence"/>
</dbReference>
<evidence type="ECO:0000256" key="2">
    <source>
        <dbReference type="ARBA" id="ARBA00012646"/>
    </source>
</evidence>
<evidence type="ECO:0000313" key="10">
    <source>
        <dbReference type="Proteomes" id="UP001159405"/>
    </source>
</evidence>
<gene>
    <name evidence="9" type="ORF">PLOB_00040303</name>
</gene>
<dbReference type="Pfam" id="PF00149">
    <property type="entry name" value="Metallophos"/>
    <property type="match status" value="1"/>
</dbReference>
<dbReference type="CDD" id="cd07378">
    <property type="entry name" value="MPP_ACP5"/>
    <property type="match status" value="1"/>
</dbReference>
<dbReference type="InterPro" id="IPR051558">
    <property type="entry name" value="Metallophosphoesterase_PAP"/>
</dbReference>
<comment type="catalytic activity">
    <reaction evidence="1 6">
        <text>a phosphate monoester + H2O = an alcohol + phosphate</text>
        <dbReference type="Rhea" id="RHEA:15017"/>
        <dbReference type="ChEBI" id="CHEBI:15377"/>
        <dbReference type="ChEBI" id="CHEBI:30879"/>
        <dbReference type="ChEBI" id="CHEBI:43474"/>
        <dbReference type="ChEBI" id="CHEBI:67140"/>
        <dbReference type="EC" id="3.1.3.2"/>
    </reaction>
</comment>
<dbReference type="PANTHER" id="PTHR10161:SF14">
    <property type="entry name" value="TARTRATE-RESISTANT ACID PHOSPHATASE TYPE 5"/>
    <property type="match status" value="1"/>
</dbReference>
<evidence type="ECO:0000259" key="8">
    <source>
        <dbReference type="Pfam" id="PF00149"/>
    </source>
</evidence>
<evidence type="ECO:0000256" key="5">
    <source>
        <dbReference type="ARBA" id="ARBA00022801"/>
    </source>
</evidence>
<organism evidence="9 10">
    <name type="scientific">Porites lobata</name>
    <dbReference type="NCBI Taxonomy" id="104759"/>
    <lineage>
        <taxon>Eukaryota</taxon>
        <taxon>Metazoa</taxon>
        <taxon>Cnidaria</taxon>
        <taxon>Anthozoa</taxon>
        <taxon>Hexacorallia</taxon>
        <taxon>Scleractinia</taxon>
        <taxon>Fungiina</taxon>
        <taxon>Poritidae</taxon>
        <taxon>Porites</taxon>
    </lineage>
</organism>
<sequence length="335" mass="38150">MEKVIRFSLLFFLPICSHIGESVTAKITFAAIGDFGGIPLPPYSTYTQKKIARVMGKFADTKQVQFIVGLGDNFYYEGVKNVDDHRFSSTFEHVYKYPALKTATWYMIAGNHDYGSNVSAQIAYTKRSKRWHFPHFFYTQVLKIPGSSTTVQLVMIDTTLLCCKKQKDLEKLPDVEEQLIWIKQTLEQSTAEYLIVAGHHPVLSAGIHGNTPYLISKLKPLLEENDVTAYLSGHDHNLQHIKEDHSNVHYIVTGNGNFYNSYMLHKRMLGNSLKFFHGNSGAFTLFEATPEVLKVFQIDEYGNEVYNTHLQPRTTIQSLNDAEDVLLDDFFTSQS</sequence>
<reference evidence="9 10" key="1">
    <citation type="submission" date="2022-05" db="EMBL/GenBank/DDBJ databases">
        <authorList>
            <consortium name="Genoscope - CEA"/>
            <person name="William W."/>
        </authorList>
    </citation>
    <scope>NUCLEOTIDE SEQUENCE [LARGE SCALE GENOMIC DNA]</scope>
</reference>
<dbReference type="PANTHER" id="PTHR10161">
    <property type="entry name" value="TARTRATE-RESISTANT ACID PHOSPHATASE TYPE 5"/>
    <property type="match status" value="1"/>
</dbReference>
<dbReference type="Gene3D" id="3.60.21.10">
    <property type="match status" value="1"/>
</dbReference>
<dbReference type="PIRSF" id="PIRSF000898">
    <property type="entry name" value="Acid_Ptase_5"/>
    <property type="match status" value="1"/>
</dbReference>
<dbReference type="InterPro" id="IPR004843">
    <property type="entry name" value="Calcineurin-like_PHP"/>
</dbReference>
<comment type="caution">
    <text evidence="9">The sequence shown here is derived from an EMBL/GenBank/DDBJ whole genome shotgun (WGS) entry which is preliminary data.</text>
</comment>
<name>A0ABN8P9G0_9CNID</name>
<evidence type="ECO:0000313" key="9">
    <source>
        <dbReference type="EMBL" id="CAH3138770.1"/>
    </source>
</evidence>
<evidence type="ECO:0000256" key="4">
    <source>
        <dbReference type="ARBA" id="ARBA00022729"/>
    </source>
</evidence>
<keyword evidence="10" id="KW-1185">Reference proteome</keyword>
<keyword evidence="4 7" id="KW-0732">Signal</keyword>
<feature type="chain" id="PRO_5047160080" description="Tartrate-resistant acid phosphatase type 5" evidence="7">
    <location>
        <begin position="26"/>
        <end position="335"/>
    </location>
</feature>